<dbReference type="InterPro" id="IPR014790">
    <property type="entry name" value="MutL_C"/>
</dbReference>
<dbReference type="InterPro" id="IPR042121">
    <property type="entry name" value="MutL_C_regsub"/>
</dbReference>
<reference evidence="4" key="2">
    <citation type="submission" date="2023-06" db="EMBL/GenBank/DDBJ databases">
        <authorList>
            <consortium name="Lawrence Berkeley National Laboratory"/>
            <person name="Mondo S.J."/>
            <person name="Hensen N."/>
            <person name="Bonometti L."/>
            <person name="Westerberg I."/>
            <person name="Brannstrom I.O."/>
            <person name="Guillou S."/>
            <person name="Cros-Aarteil S."/>
            <person name="Calhoun S."/>
            <person name="Haridas S."/>
            <person name="Kuo A."/>
            <person name="Pangilinan J."/>
            <person name="Riley R."/>
            <person name="Labutti K."/>
            <person name="Andreopoulos B."/>
            <person name="Lipzen A."/>
            <person name="Chen C."/>
            <person name="Yanf M."/>
            <person name="Daum C."/>
            <person name="Ng V."/>
            <person name="Clum A."/>
            <person name="Steindorff A."/>
            <person name="Ohm R."/>
            <person name="Martin F."/>
            <person name="Silar P."/>
            <person name="Natvig D."/>
            <person name="Lalanne C."/>
            <person name="Gautier V."/>
            <person name="Ament-Velasquez S.L."/>
            <person name="Kruys A."/>
            <person name="Hutchinson M.I."/>
            <person name="Powell A.J."/>
            <person name="Barry K."/>
            <person name="Miller A.N."/>
            <person name="Grigoriev I.V."/>
            <person name="Debuchy R."/>
            <person name="Gladieux P."/>
            <person name="Thoren M.H."/>
            <person name="Johannesson H."/>
        </authorList>
    </citation>
    <scope>NUCLEOTIDE SEQUENCE</scope>
    <source>
        <strain evidence="4">PSN324</strain>
    </source>
</reference>
<feature type="domain" description="MutL C-terminal dimerisation" evidence="3">
    <location>
        <begin position="678"/>
        <end position="870"/>
    </location>
</feature>
<dbReference type="PANTHER" id="PTHR10073:SF47">
    <property type="entry name" value="DNA MISMATCH REPAIR PROTEIN MLH3"/>
    <property type="match status" value="1"/>
</dbReference>
<sequence length="937" mass="103539">MSILPLPGDVVAQIKSSAAITSLNNAIYGLVQNSLDAGATKINISVDYRRGNCSVEDNGVGIPPANFREDGGLGQPHYTSKYPARTEFHGRNGEFLASLAALSLLTITSHHRDYRSHNSLTIHNSRIVARRLPAPPDQQVLLFPSGTRVSVRDLFGSMPVRVKQRAAEVERLGTARFFDQLTFINVALLLAWPGEVVVHLQESNASRAASLHLSAIRSAAQDIVARSPRLLAEASLLDHQDARSWVSVGATASGVSVTGCVSLQPAATKNVQFISLGIQPLLNEHHSNFLYDEVNKVFANSGFGVVEEARVDEDGHLLKTSGFTSRELKSKKGVDRWPMFFLRISLEGDSRAVNVDELLDDGHQSLAVITDLLQVMSYEFLKKHHFGPRSLQVVESLRSDKRSTSASSSSRESSASESVSAKSQSISKRPSSKPELRKKAASHRAVSRSLASRSASPFASWPRSKSSAEKDPDPKTAPASLSTLPETSERSSAHFVRPTTPPILTPAPTFFNKTSGLVRRPFNDDGEPPAPYLDKPETDRQPDPTQLDPWDEEVEAIVWVDPVTKSKSLIDPRTGFGIRSKANGADSSSQKRRNESSDINSSARIQRSTKTTPEPNHAVFLPTEPPIPRLPQDSETLACQVDGRNHDCHATAEVGQQGVVSKGLEGRITKNALQKLEIINQVDKKFILVKAFAGQGSEYLLVLIDQHAADERCRVEDLLKRYFRPDLANPGKLVAETQSLDKTLRFDLSKREAELLARYKQHFAQWGIAYNVMLDQQMPLYQGKGTVEVRMLPPCILERCQLEPRLLIELLRKEAWKVHDDPSRQASGSTMVETGNENEWLARFHNCPQGIMEMINSKACRSAIMFNDVLNQKELVDLVKRLAACAFPFQCAHGRPSMVPVVHIGEDSTLGASDMERERRTNVKLSGGLRRWKDSMR</sequence>
<dbReference type="Gene3D" id="3.30.1370.100">
    <property type="entry name" value="MutL, C-terminal domain, regulatory subdomain"/>
    <property type="match status" value="1"/>
</dbReference>
<dbReference type="AlphaFoldDB" id="A0AAV9HV78"/>
<dbReference type="InterPro" id="IPR038973">
    <property type="entry name" value="MutL/Mlh/Pms-like"/>
</dbReference>
<feature type="compositionally biased region" description="Low complexity" evidence="2">
    <location>
        <begin position="404"/>
        <end position="428"/>
    </location>
</feature>
<feature type="compositionally biased region" description="Polar residues" evidence="2">
    <location>
        <begin position="597"/>
        <end position="614"/>
    </location>
</feature>
<dbReference type="Gene3D" id="3.30.565.10">
    <property type="entry name" value="Histidine kinase-like ATPase, C-terminal domain"/>
    <property type="match status" value="1"/>
</dbReference>
<dbReference type="EMBL" id="MU864946">
    <property type="protein sequence ID" value="KAK4464636.1"/>
    <property type="molecule type" value="Genomic_DNA"/>
</dbReference>
<reference evidence="4" key="1">
    <citation type="journal article" date="2023" name="Mol. Phylogenet. Evol.">
        <title>Genome-scale phylogeny and comparative genomics of the fungal order Sordariales.</title>
        <authorList>
            <person name="Hensen N."/>
            <person name="Bonometti L."/>
            <person name="Westerberg I."/>
            <person name="Brannstrom I.O."/>
            <person name="Guillou S."/>
            <person name="Cros-Aarteil S."/>
            <person name="Calhoun S."/>
            <person name="Haridas S."/>
            <person name="Kuo A."/>
            <person name="Mondo S."/>
            <person name="Pangilinan J."/>
            <person name="Riley R."/>
            <person name="LaButti K."/>
            <person name="Andreopoulos B."/>
            <person name="Lipzen A."/>
            <person name="Chen C."/>
            <person name="Yan M."/>
            <person name="Daum C."/>
            <person name="Ng V."/>
            <person name="Clum A."/>
            <person name="Steindorff A."/>
            <person name="Ohm R.A."/>
            <person name="Martin F."/>
            <person name="Silar P."/>
            <person name="Natvig D.O."/>
            <person name="Lalanne C."/>
            <person name="Gautier V."/>
            <person name="Ament-Velasquez S.L."/>
            <person name="Kruys A."/>
            <person name="Hutchinson M.I."/>
            <person name="Powell A.J."/>
            <person name="Barry K."/>
            <person name="Miller A.N."/>
            <person name="Grigoriev I.V."/>
            <person name="Debuchy R."/>
            <person name="Gladieux P."/>
            <person name="Hiltunen Thoren M."/>
            <person name="Johannesson H."/>
        </authorList>
    </citation>
    <scope>NUCLEOTIDE SEQUENCE</scope>
    <source>
        <strain evidence="4">PSN324</strain>
    </source>
</reference>
<dbReference type="GO" id="GO:0032300">
    <property type="term" value="C:mismatch repair complex"/>
    <property type="evidence" value="ECO:0007669"/>
    <property type="project" value="InterPro"/>
</dbReference>
<evidence type="ECO:0000259" key="3">
    <source>
        <dbReference type="SMART" id="SM00853"/>
    </source>
</evidence>
<gene>
    <name evidence="4" type="ORF">QBC42DRAFT_196500</name>
</gene>
<dbReference type="InterPro" id="IPR037198">
    <property type="entry name" value="MutL_C_sf"/>
</dbReference>
<dbReference type="GO" id="GO:0005524">
    <property type="term" value="F:ATP binding"/>
    <property type="evidence" value="ECO:0007669"/>
    <property type="project" value="InterPro"/>
</dbReference>
<keyword evidence="5" id="KW-1185">Reference proteome</keyword>
<feature type="region of interest" description="Disordered" evidence="2">
    <location>
        <begin position="400"/>
        <end position="549"/>
    </location>
</feature>
<dbReference type="SUPFAM" id="SSF55874">
    <property type="entry name" value="ATPase domain of HSP90 chaperone/DNA topoisomerase II/histidine kinase"/>
    <property type="match status" value="1"/>
</dbReference>
<dbReference type="SMART" id="SM00853">
    <property type="entry name" value="MutL_C"/>
    <property type="match status" value="1"/>
</dbReference>
<dbReference type="Gene3D" id="3.30.1540.20">
    <property type="entry name" value="MutL, C-terminal domain, dimerisation subdomain"/>
    <property type="match status" value="1"/>
</dbReference>
<dbReference type="GO" id="GO:0016887">
    <property type="term" value="F:ATP hydrolysis activity"/>
    <property type="evidence" value="ECO:0007669"/>
    <property type="project" value="InterPro"/>
</dbReference>
<protein>
    <submittedName>
        <fullName evidence="4">DNA mismatch repair protein MLH3</fullName>
    </submittedName>
</protein>
<dbReference type="PANTHER" id="PTHR10073">
    <property type="entry name" value="DNA MISMATCH REPAIR PROTEIN MLH, PMS, MUTL"/>
    <property type="match status" value="1"/>
</dbReference>
<feature type="region of interest" description="Disordered" evidence="2">
    <location>
        <begin position="569"/>
        <end position="619"/>
    </location>
</feature>
<dbReference type="GO" id="GO:0140664">
    <property type="term" value="F:ATP-dependent DNA damage sensor activity"/>
    <property type="evidence" value="ECO:0007669"/>
    <property type="project" value="InterPro"/>
</dbReference>
<dbReference type="InterPro" id="IPR042120">
    <property type="entry name" value="MutL_C_dimsub"/>
</dbReference>
<evidence type="ECO:0000256" key="1">
    <source>
        <dbReference type="ARBA" id="ARBA00006082"/>
    </source>
</evidence>
<evidence type="ECO:0000313" key="5">
    <source>
        <dbReference type="Proteomes" id="UP001321749"/>
    </source>
</evidence>
<accession>A0AAV9HV78</accession>
<dbReference type="SUPFAM" id="SSF118116">
    <property type="entry name" value="DNA mismatch repair protein MutL"/>
    <property type="match status" value="1"/>
</dbReference>
<evidence type="ECO:0000256" key="2">
    <source>
        <dbReference type="SAM" id="MobiDB-lite"/>
    </source>
</evidence>
<dbReference type="Pfam" id="PF08676">
    <property type="entry name" value="MutL_C"/>
    <property type="match status" value="1"/>
</dbReference>
<dbReference type="Pfam" id="PF13589">
    <property type="entry name" value="HATPase_c_3"/>
    <property type="match status" value="1"/>
</dbReference>
<name>A0AAV9HV78_9PEZI</name>
<dbReference type="Proteomes" id="UP001321749">
    <property type="component" value="Unassembled WGS sequence"/>
</dbReference>
<dbReference type="InterPro" id="IPR036890">
    <property type="entry name" value="HATPase_C_sf"/>
</dbReference>
<evidence type="ECO:0000313" key="4">
    <source>
        <dbReference type="EMBL" id="KAK4464636.1"/>
    </source>
</evidence>
<comment type="caution">
    <text evidence="4">The sequence shown here is derived from an EMBL/GenBank/DDBJ whole genome shotgun (WGS) entry which is preliminary data.</text>
</comment>
<dbReference type="GO" id="GO:0006298">
    <property type="term" value="P:mismatch repair"/>
    <property type="evidence" value="ECO:0007669"/>
    <property type="project" value="InterPro"/>
</dbReference>
<proteinExistence type="inferred from homology"/>
<organism evidence="4 5">
    <name type="scientific">Cladorrhinum samala</name>
    <dbReference type="NCBI Taxonomy" id="585594"/>
    <lineage>
        <taxon>Eukaryota</taxon>
        <taxon>Fungi</taxon>
        <taxon>Dikarya</taxon>
        <taxon>Ascomycota</taxon>
        <taxon>Pezizomycotina</taxon>
        <taxon>Sordariomycetes</taxon>
        <taxon>Sordariomycetidae</taxon>
        <taxon>Sordariales</taxon>
        <taxon>Podosporaceae</taxon>
        <taxon>Cladorrhinum</taxon>
    </lineage>
</organism>
<feature type="compositionally biased region" description="Low complexity" evidence="2">
    <location>
        <begin position="447"/>
        <end position="460"/>
    </location>
</feature>
<comment type="similarity">
    <text evidence="1">Belongs to the DNA mismatch repair MutL/HexB family.</text>
</comment>